<organism evidence="2 3">
    <name type="scientific">Riccia fluitans</name>
    <dbReference type="NCBI Taxonomy" id="41844"/>
    <lineage>
        <taxon>Eukaryota</taxon>
        <taxon>Viridiplantae</taxon>
        <taxon>Streptophyta</taxon>
        <taxon>Embryophyta</taxon>
        <taxon>Marchantiophyta</taxon>
        <taxon>Marchantiopsida</taxon>
        <taxon>Marchantiidae</taxon>
        <taxon>Marchantiales</taxon>
        <taxon>Ricciaceae</taxon>
        <taxon>Riccia</taxon>
    </lineage>
</organism>
<keyword evidence="3" id="KW-1185">Reference proteome</keyword>
<comment type="caution">
    <text evidence="2">The sequence shown here is derived from an EMBL/GenBank/DDBJ whole genome shotgun (WGS) entry which is preliminary data.</text>
</comment>
<dbReference type="EMBL" id="JBHFFA010000001">
    <property type="protein sequence ID" value="KAL2649535.1"/>
    <property type="molecule type" value="Genomic_DNA"/>
</dbReference>
<name>A0ABD1ZEX0_9MARC</name>
<dbReference type="AlphaFoldDB" id="A0ABD1ZEX0"/>
<evidence type="ECO:0000313" key="2">
    <source>
        <dbReference type="EMBL" id="KAL2649535.1"/>
    </source>
</evidence>
<dbReference type="Proteomes" id="UP001605036">
    <property type="component" value="Unassembled WGS sequence"/>
</dbReference>
<evidence type="ECO:0000313" key="3">
    <source>
        <dbReference type="Proteomes" id="UP001605036"/>
    </source>
</evidence>
<gene>
    <name evidence="2" type="ORF">R1flu_017663</name>
</gene>
<protein>
    <submittedName>
        <fullName evidence="2">Uncharacterized protein</fullName>
    </submittedName>
</protein>
<sequence>MDVEEKEDFKKQKALIQTVSDSETKTKDEKEPTEEIPCTFCEGKASGSKPLSQKRMVDYDDWEIRLESLGRETSKLFETFHMEVGSVTTEAVAQNIKEIFAPPSVVEVVIQPWREMVKNLVKLLTEEQKKNKGIVEQHDYYEGKIQHSKKHE</sequence>
<proteinExistence type="predicted"/>
<accession>A0ABD1ZEX0</accession>
<reference evidence="2 3" key="1">
    <citation type="submission" date="2024-09" db="EMBL/GenBank/DDBJ databases">
        <title>Chromosome-scale assembly of Riccia fluitans.</title>
        <authorList>
            <person name="Paukszto L."/>
            <person name="Sawicki J."/>
            <person name="Karawczyk K."/>
            <person name="Piernik-Szablinska J."/>
            <person name="Szczecinska M."/>
            <person name="Mazdziarz M."/>
        </authorList>
    </citation>
    <scope>NUCLEOTIDE SEQUENCE [LARGE SCALE GENOMIC DNA]</scope>
    <source>
        <strain evidence="2">Rf_01</strain>
        <tissue evidence="2">Aerial parts of the thallus</tissue>
    </source>
</reference>
<feature type="region of interest" description="Disordered" evidence="1">
    <location>
        <begin position="1"/>
        <end position="34"/>
    </location>
</feature>
<evidence type="ECO:0000256" key="1">
    <source>
        <dbReference type="SAM" id="MobiDB-lite"/>
    </source>
</evidence>